<evidence type="ECO:0000259" key="5">
    <source>
        <dbReference type="PROSITE" id="PS50977"/>
    </source>
</evidence>
<dbReference type="PRINTS" id="PR00455">
    <property type="entry name" value="HTHTETR"/>
</dbReference>
<dbReference type="GO" id="GO:0003700">
    <property type="term" value="F:DNA-binding transcription factor activity"/>
    <property type="evidence" value="ECO:0007669"/>
    <property type="project" value="TreeGrafter"/>
</dbReference>
<dbReference type="PANTHER" id="PTHR30055:SF234">
    <property type="entry name" value="HTH-TYPE TRANSCRIPTIONAL REGULATOR BETI"/>
    <property type="match status" value="1"/>
</dbReference>
<dbReference type="GO" id="GO:0000976">
    <property type="term" value="F:transcription cis-regulatory region binding"/>
    <property type="evidence" value="ECO:0007669"/>
    <property type="project" value="TreeGrafter"/>
</dbReference>
<protein>
    <recommendedName>
        <fullName evidence="5">HTH tetR-type domain-containing protein</fullName>
    </recommendedName>
</protein>
<dbReference type="InterPro" id="IPR036271">
    <property type="entry name" value="Tet_transcr_reg_TetR-rel_C_sf"/>
</dbReference>
<dbReference type="Gene3D" id="1.10.357.10">
    <property type="entry name" value="Tetracycline Repressor, domain 2"/>
    <property type="match status" value="1"/>
</dbReference>
<feature type="domain" description="HTH tetR-type" evidence="5">
    <location>
        <begin position="30"/>
        <end position="89"/>
    </location>
</feature>
<keyword evidence="1" id="KW-0805">Transcription regulation</keyword>
<evidence type="ECO:0000313" key="6">
    <source>
        <dbReference type="EMBL" id="BBY80464.1"/>
    </source>
</evidence>
<keyword evidence="3" id="KW-0804">Transcription</keyword>
<evidence type="ECO:0000256" key="2">
    <source>
        <dbReference type="ARBA" id="ARBA00023125"/>
    </source>
</evidence>
<dbReference type="InterPro" id="IPR001647">
    <property type="entry name" value="HTH_TetR"/>
</dbReference>
<name>A0A7I7UG58_MYCPV</name>
<evidence type="ECO:0000256" key="1">
    <source>
        <dbReference type="ARBA" id="ARBA00023015"/>
    </source>
</evidence>
<evidence type="ECO:0000256" key="3">
    <source>
        <dbReference type="ARBA" id="ARBA00023163"/>
    </source>
</evidence>
<evidence type="ECO:0000313" key="7">
    <source>
        <dbReference type="Proteomes" id="UP000467252"/>
    </source>
</evidence>
<dbReference type="InterPro" id="IPR050109">
    <property type="entry name" value="HTH-type_TetR-like_transc_reg"/>
</dbReference>
<dbReference type="Gene3D" id="1.10.10.60">
    <property type="entry name" value="Homeodomain-like"/>
    <property type="match status" value="1"/>
</dbReference>
<dbReference type="Proteomes" id="UP000467252">
    <property type="component" value="Chromosome"/>
</dbReference>
<evidence type="ECO:0000256" key="4">
    <source>
        <dbReference type="PROSITE-ProRule" id="PRU00335"/>
    </source>
</evidence>
<accession>A0A7I7UG58</accession>
<proteinExistence type="predicted"/>
<organism evidence="6 7">
    <name type="scientific">Mycolicibacterium pulveris</name>
    <name type="common">Mycobacterium pulveris</name>
    <dbReference type="NCBI Taxonomy" id="36813"/>
    <lineage>
        <taxon>Bacteria</taxon>
        <taxon>Bacillati</taxon>
        <taxon>Actinomycetota</taxon>
        <taxon>Actinomycetes</taxon>
        <taxon>Mycobacteriales</taxon>
        <taxon>Mycobacteriaceae</taxon>
        <taxon>Mycolicibacterium</taxon>
    </lineage>
</organism>
<dbReference type="EMBL" id="AP022599">
    <property type="protein sequence ID" value="BBY80464.1"/>
    <property type="molecule type" value="Genomic_DNA"/>
</dbReference>
<gene>
    <name evidence="6" type="ORF">MPUL_16220</name>
</gene>
<dbReference type="PROSITE" id="PS50977">
    <property type="entry name" value="HTH_TETR_2"/>
    <property type="match status" value="1"/>
</dbReference>
<dbReference type="Pfam" id="PF00440">
    <property type="entry name" value="TetR_N"/>
    <property type="match status" value="1"/>
</dbReference>
<reference evidence="6 7" key="1">
    <citation type="journal article" date="2019" name="Emerg. Microbes Infect.">
        <title>Comprehensive subspecies identification of 175 nontuberculous mycobacteria species based on 7547 genomic profiles.</title>
        <authorList>
            <person name="Matsumoto Y."/>
            <person name="Kinjo T."/>
            <person name="Motooka D."/>
            <person name="Nabeya D."/>
            <person name="Jung N."/>
            <person name="Uechi K."/>
            <person name="Horii T."/>
            <person name="Iida T."/>
            <person name="Fujita J."/>
            <person name="Nakamura S."/>
        </authorList>
    </citation>
    <scope>NUCLEOTIDE SEQUENCE [LARGE SCALE GENOMIC DNA]</scope>
    <source>
        <strain evidence="6 7">JCM 6370</strain>
    </source>
</reference>
<keyword evidence="2 4" id="KW-0238">DNA-binding</keyword>
<dbReference type="InterPro" id="IPR009057">
    <property type="entry name" value="Homeodomain-like_sf"/>
</dbReference>
<dbReference type="AlphaFoldDB" id="A0A7I7UG58"/>
<dbReference type="SUPFAM" id="SSF46689">
    <property type="entry name" value="Homeodomain-like"/>
    <property type="match status" value="1"/>
</dbReference>
<keyword evidence="7" id="KW-1185">Reference proteome</keyword>
<dbReference type="SUPFAM" id="SSF48498">
    <property type="entry name" value="Tetracyclin repressor-like, C-terminal domain"/>
    <property type="match status" value="1"/>
</dbReference>
<dbReference type="PANTHER" id="PTHR30055">
    <property type="entry name" value="HTH-TYPE TRANSCRIPTIONAL REGULATOR RUTR"/>
    <property type="match status" value="1"/>
</dbReference>
<sequence>MTNAGAPSESWVERAVERSAAVQRSRLRIAQHVGQMLDAARRLIATKGDQFTTQELVAEAGVALQTFYRYFASKDELLLALIGDAMTEACERWTQAASGRTDPLDRLRFYITSTLERLDGDRQDSALAKFVVSTRWRLHRQFPNELAEAEKPFIDLLRTEVERAIGMGLLNPSDPEWDSWFLGELVRSVYHFYAFADDSRDELKLVKENLWNFCLTALGGTPQFAKGVEQ</sequence>
<feature type="DNA-binding region" description="H-T-H motif" evidence="4">
    <location>
        <begin position="52"/>
        <end position="71"/>
    </location>
</feature>